<evidence type="ECO:0000313" key="2">
    <source>
        <dbReference type="Proteomes" id="UP000828390"/>
    </source>
</evidence>
<accession>A0A9D4KSB9</accession>
<gene>
    <name evidence="1" type="ORF">DPMN_086945</name>
</gene>
<comment type="caution">
    <text evidence="1">The sequence shown here is derived from an EMBL/GenBank/DDBJ whole genome shotgun (WGS) entry which is preliminary data.</text>
</comment>
<proteinExistence type="predicted"/>
<name>A0A9D4KSB9_DREPO</name>
<organism evidence="1 2">
    <name type="scientific">Dreissena polymorpha</name>
    <name type="common">Zebra mussel</name>
    <name type="synonym">Mytilus polymorpha</name>
    <dbReference type="NCBI Taxonomy" id="45954"/>
    <lineage>
        <taxon>Eukaryota</taxon>
        <taxon>Metazoa</taxon>
        <taxon>Spiralia</taxon>
        <taxon>Lophotrochozoa</taxon>
        <taxon>Mollusca</taxon>
        <taxon>Bivalvia</taxon>
        <taxon>Autobranchia</taxon>
        <taxon>Heteroconchia</taxon>
        <taxon>Euheterodonta</taxon>
        <taxon>Imparidentia</taxon>
        <taxon>Neoheterodontei</taxon>
        <taxon>Myida</taxon>
        <taxon>Dreissenoidea</taxon>
        <taxon>Dreissenidae</taxon>
        <taxon>Dreissena</taxon>
    </lineage>
</organism>
<keyword evidence="2" id="KW-1185">Reference proteome</keyword>
<protein>
    <submittedName>
        <fullName evidence="1">Uncharacterized protein</fullName>
    </submittedName>
</protein>
<dbReference type="AlphaFoldDB" id="A0A9D4KSB9"/>
<dbReference type="EMBL" id="JAIWYP010000003">
    <property type="protein sequence ID" value="KAH3844684.1"/>
    <property type="molecule type" value="Genomic_DNA"/>
</dbReference>
<reference evidence="1" key="2">
    <citation type="submission" date="2020-11" db="EMBL/GenBank/DDBJ databases">
        <authorList>
            <person name="McCartney M.A."/>
            <person name="Auch B."/>
            <person name="Kono T."/>
            <person name="Mallez S."/>
            <person name="Becker A."/>
            <person name="Gohl D.M."/>
            <person name="Silverstein K.A.T."/>
            <person name="Koren S."/>
            <person name="Bechman K.B."/>
            <person name="Herman A."/>
            <person name="Abrahante J.E."/>
            <person name="Garbe J."/>
        </authorList>
    </citation>
    <scope>NUCLEOTIDE SEQUENCE</scope>
    <source>
        <strain evidence="1">Duluth1</strain>
        <tissue evidence="1">Whole animal</tissue>
    </source>
</reference>
<reference evidence="1" key="1">
    <citation type="journal article" date="2019" name="bioRxiv">
        <title>The Genome of the Zebra Mussel, Dreissena polymorpha: A Resource for Invasive Species Research.</title>
        <authorList>
            <person name="McCartney M.A."/>
            <person name="Auch B."/>
            <person name="Kono T."/>
            <person name="Mallez S."/>
            <person name="Zhang Y."/>
            <person name="Obille A."/>
            <person name="Becker A."/>
            <person name="Abrahante J.E."/>
            <person name="Garbe J."/>
            <person name="Badalamenti J.P."/>
            <person name="Herman A."/>
            <person name="Mangelson H."/>
            <person name="Liachko I."/>
            <person name="Sullivan S."/>
            <person name="Sone E.D."/>
            <person name="Koren S."/>
            <person name="Silverstein K.A.T."/>
            <person name="Beckman K.B."/>
            <person name="Gohl D.M."/>
        </authorList>
    </citation>
    <scope>NUCLEOTIDE SEQUENCE</scope>
    <source>
        <strain evidence="1">Duluth1</strain>
        <tissue evidence="1">Whole animal</tissue>
    </source>
</reference>
<sequence length="56" mass="6367">MMASSCLQRAERGNCLQGLKIGKRLTDTYDGLQLSAKSRERELFGGVKERRNCYEV</sequence>
<dbReference type="Proteomes" id="UP000828390">
    <property type="component" value="Unassembled WGS sequence"/>
</dbReference>
<evidence type="ECO:0000313" key="1">
    <source>
        <dbReference type="EMBL" id="KAH3844684.1"/>
    </source>
</evidence>